<dbReference type="Proteomes" id="UP000000612">
    <property type="component" value="Chromosome"/>
</dbReference>
<protein>
    <submittedName>
        <fullName evidence="2">Uncharaterized conserved protein</fullName>
    </submittedName>
</protein>
<evidence type="ECO:0000313" key="3">
    <source>
        <dbReference type="Proteomes" id="UP000000612"/>
    </source>
</evidence>
<reference evidence="2 3" key="1">
    <citation type="journal article" date="2008" name="PLoS Genet.">
        <title>The genome of Borrelia recurrentis, the agent of deadly louse-borne relapsing fever, is a degraded subset of tick-borne Borrelia duttonii.</title>
        <authorList>
            <person name="Lescot M."/>
            <person name="Audic S."/>
            <person name="Robert C."/>
            <person name="Nguyen T.T."/>
            <person name="Blanc G."/>
            <person name="Cutler S.J."/>
            <person name="Wincker P."/>
            <person name="Couloux A."/>
            <person name="Claverie J.-M."/>
            <person name="Raoult D."/>
            <person name="Drancourt M."/>
        </authorList>
    </citation>
    <scope>NUCLEOTIDE SEQUENCE [LARGE SCALE GENOMIC DNA]</scope>
    <source>
        <strain evidence="2 3">A1</strain>
    </source>
</reference>
<proteinExistence type="predicted"/>
<dbReference type="AlphaFoldDB" id="B5RQ87"/>
<sequence length="523" mass="59589">MISHKNSFFIKEGPKKVDFDMDSVFLQHSVNAQVVSIRSDDIKVLLDEKLLKLDSSLKQRHGELVDYLKKVEVRISRVENTILDRSLDFLENSDNSSLKSMSFMKSHDDIIVRDNEFSEVLKRENNLPNVSLAQEELDALLEGLNEISSDNKKNFDNDNNGNAVEDDSEPKEILMDDRKSLDIDNNLSLYNNDIYSVQDKLSETEKDESLKSNLAMSENIDLLEESSSLKMDNIVHDDGSDQASAASLDEYNKVLTSSFTDESPTNVELNSEDDYIDNSSVNEVTSDMKNIESDIASFEQDNLGKYEQHSLNSNLNEAMSLDQNLQDANDVEVQEGNKELDGLVDITDHKVNSLDMINDGKLQESDHDSTLTVEHKNSNVVSSNLKKFDNFEDVLKADLNYVDLQNCIKDFEEKNLYDDAGDLEEKVGQDEKLNASFLKEQETTGDGYNSCNFSFTDVEAIINKFNDNDYLSQINLSDEERALLVKFIDNLENELSFKPKGNNFKIKKEYEILQKIKRLLERE</sequence>
<gene>
    <name evidence="2" type="ordered locus">BRE_757</name>
</gene>
<keyword evidence="3" id="KW-1185">Reference proteome</keyword>
<dbReference type="KEGG" id="bre:BRE_757"/>
<evidence type="ECO:0000256" key="1">
    <source>
        <dbReference type="SAM" id="MobiDB-lite"/>
    </source>
</evidence>
<name>B5RQ87_BORRA</name>
<evidence type="ECO:0000313" key="2">
    <source>
        <dbReference type="EMBL" id="ACH94971.1"/>
    </source>
</evidence>
<dbReference type="HOGENOM" id="CLU_511607_0_0_12"/>
<feature type="region of interest" description="Disordered" evidence="1">
    <location>
        <begin position="149"/>
        <end position="169"/>
    </location>
</feature>
<dbReference type="RefSeq" id="WP_012539134.1">
    <property type="nucleotide sequence ID" value="NC_011244.1"/>
</dbReference>
<dbReference type="EMBL" id="CP000993">
    <property type="protein sequence ID" value="ACH94971.1"/>
    <property type="molecule type" value="Genomic_DNA"/>
</dbReference>
<organism evidence="2 3">
    <name type="scientific">Borrelia recurrentis (strain A1)</name>
    <dbReference type="NCBI Taxonomy" id="412418"/>
    <lineage>
        <taxon>Bacteria</taxon>
        <taxon>Pseudomonadati</taxon>
        <taxon>Spirochaetota</taxon>
        <taxon>Spirochaetia</taxon>
        <taxon>Spirochaetales</taxon>
        <taxon>Borreliaceae</taxon>
        <taxon>Borrelia</taxon>
    </lineage>
</organism>
<accession>B5RQ87</accession>